<keyword evidence="1" id="KW-0175">Coiled coil</keyword>
<evidence type="ECO:0000256" key="1">
    <source>
        <dbReference type="SAM" id="Coils"/>
    </source>
</evidence>
<dbReference type="Gene3D" id="1.10.287.1490">
    <property type="match status" value="1"/>
</dbReference>
<evidence type="ECO:0000313" key="3">
    <source>
        <dbReference type="Proteomes" id="UP000052230"/>
    </source>
</evidence>
<reference evidence="2 3" key="1">
    <citation type="submission" date="2014-09" db="EMBL/GenBank/DDBJ databases">
        <authorList>
            <person name="Regsiter A."/>
        </authorList>
    </citation>
    <scope>NUCLEOTIDE SEQUENCE [LARGE SCALE GENOMIC DNA]</scope>
</reference>
<dbReference type="Proteomes" id="UP000052230">
    <property type="component" value="Unassembled WGS sequence"/>
</dbReference>
<name>A0A0U5FCQ0_XANCI</name>
<dbReference type="SUPFAM" id="SSF90257">
    <property type="entry name" value="Myosin rod fragments"/>
    <property type="match status" value="1"/>
</dbReference>
<dbReference type="AlphaFoldDB" id="A0A0U5FCQ0"/>
<keyword evidence="3" id="KW-1185">Reference proteome</keyword>
<proteinExistence type="predicted"/>
<organism evidence="2 3">
    <name type="scientific">Xanthomonas citri pv. citri</name>
    <dbReference type="NCBI Taxonomy" id="611301"/>
    <lineage>
        <taxon>Bacteria</taxon>
        <taxon>Pseudomonadati</taxon>
        <taxon>Pseudomonadota</taxon>
        <taxon>Gammaproteobacteria</taxon>
        <taxon>Lysobacterales</taxon>
        <taxon>Lysobacteraceae</taxon>
        <taxon>Xanthomonas</taxon>
    </lineage>
</organism>
<comment type="caution">
    <text evidence="2">The sequence shown here is derived from an EMBL/GenBank/DDBJ whole genome shotgun (WGS) entry which is preliminary data.</text>
</comment>
<accession>A0A0U5FCQ0</accession>
<feature type="coiled-coil region" evidence="1">
    <location>
        <begin position="71"/>
        <end position="161"/>
    </location>
</feature>
<evidence type="ECO:0000313" key="2">
    <source>
        <dbReference type="EMBL" id="CEG14789.1"/>
    </source>
</evidence>
<gene>
    <name evidence="2" type="ORF">XAC3562_1200112</name>
</gene>
<dbReference type="EMBL" id="CCXZ01000025">
    <property type="protein sequence ID" value="CEG14789.1"/>
    <property type="molecule type" value="Genomic_DNA"/>
</dbReference>
<protein>
    <submittedName>
        <fullName evidence="2">Uncharacterized protein</fullName>
    </submittedName>
</protein>
<sequence>MPDMPFNHRSMPLDGGYAGSLDQAIANLAVGRTNGYLEGLDEGLAEGHRRGYEAGRLKGWTDAVNEANPRIEGLMVQKAQLEEHVREQQELIEQLERKVAALEEENRRLAAANGRTASTDASMQQLVASLKAANAQLAEQVKELDTQLQDQTRELDGVMAQYGKSIVFINAVRTTLEHLTSERSPQAQYVRELFAESYGEQVSEALREGYIKAPLENDSAFAKQLPRTHQFLNDLLSKVAAPPADPEQDESPSP</sequence>